<dbReference type="EMBL" id="MT144974">
    <property type="protein sequence ID" value="QJI02090.1"/>
    <property type="molecule type" value="Genomic_DNA"/>
</dbReference>
<proteinExistence type="predicted"/>
<name>A0A6M3XW24_9ZZZZ</name>
<evidence type="ECO:0000313" key="1">
    <source>
        <dbReference type="EMBL" id="QJI02090.1"/>
    </source>
</evidence>
<protein>
    <submittedName>
        <fullName evidence="1">Putative methyltransferase</fullName>
    </submittedName>
</protein>
<reference evidence="1" key="1">
    <citation type="submission" date="2020-03" db="EMBL/GenBank/DDBJ databases">
        <title>The deep terrestrial virosphere.</title>
        <authorList>
            <person name="Holmfeldt K."/>
            <person name="Nilsson E."/>
            <person name="Simone D."/>
            <person name="Lopez-Fernandez M."/>
            <person name="Wu X."/>
            <person name="de Brujin I."/>
            <person name="Lundin D."/>
            <person name="Andersson A."/>
            <person name="Bertilsson S."/>
            <person name="Dopson M."/>
        </authorList>
    </citation>
    <scope>NUCLEOTIDE SEQUENCE</scope>
    <source>
        <strain evidence="1">TM448B02923</strain>
    </source>
</reference>
<dbReference type="AlphaFoldDB" id="A0A6M3XW24"/>
<keyword evidence="1" id="KW-0808">Transferase</keyword>
<gene>
    <name evidence="1" type="ORF">TM448B02923_0003</name>
</gene>
<dbReference type="GO" id="GO:0008168">
    <property type="term" value="F:methyltransferase activity"/>
    <property type="evidence" value="ECO:0007669"/>
    <property type="project" value="UniProtKB-KW"/>
</dbReference>
<keyword evidence="1" id="KW-0489">Methyltransferase</keyword>
<dbReference type="GO" id="GO:0032259">
    <property type="term" value="P:methylation"/>
    <property type="evidence" value="ECO:0007669"/>
    <property type="project" value="UniProtKB-KW"/>
</dbReference>
<sequence>MKIDNDVANVLVNSNVDKNYLYLPQEQLERNLYVRVNKVLKSMGGKWNRKLKSQKGGEKGEDTVK</sequence>
<accession>A0A6M3XW24</accession>
<organism evidence="1">
    <name type="scientific">viral metagenome</name>
    <dbReference type="NCBI Taxonomy" id="1070528"/>
    <lineage>
        <taxon>unclassified sequences</taxon>
        <taxon>metagenomes</taxon>
        <taxon>organismal metagenomes</taxon>
    </lineage>
</organism>